<dbReference type="SUPFAM" id="SSF53254">
    <property type="entry name" value="Phosphoglycerate mutase-like"/>
    <property type="match status" value="1"/>
</dbReference>
<dbReference type="Gene3D" id="3.40.50.1240">
    <property type="entry name" value="Phosphoglycerate mutase-like"/>
    <property type="match status" value="1"/>
</dbReference>
<organism evidence="2 3">
    <name type="scientific">Modicella reniformis</name>
    <dbReference type="NCBI Taxonomy" id="1440133"/>
    <lineage>
        <taxon>Eukaryota</taxon>
        <taxon>Fungi</taxon>
        <taxon>Fungi incertae sedis</taxon>
        <taxon>Mucoromycota</taxon>
        <taxon>Mortierellomycotina</taxon>
        <taxon>Mortierellomycetes</taxon>
        <taxon>Mortierellales</taxon>
        <taxon>Mortierellaceae</taxon>
        <taxon>Modicella</taxon>
    </lineage>
</organism>
<name>A0A9P6MJA8_9FUNG</name>
<protein>
    <recommendedName>
        <fullName evidence="4">Phosphoglycerate mutase</fullName>
    </recommendedName>
</protein>
<accession>A0A9P6MJA8</accession>
<dbReference type="InterPro" id="IPR013078">
    <property type="entry name" value="His_Pase_superF_clade-1"/>
</dbReference>
<dbReference type="PANTHER" id="PTHR47821">
    <property type="entry name" value="PHOSPHOGLYCERATE MUTASE FAMILY PROTEIN"/>
    <property type="match status" value="1"/>
</dbReference>
<gene>
    <name evidence="2" type="ORF">BGZ65_000580</name>
</gene>
<evidence type="ECO:0000313" key="3">
    <source>
        <dbReference type="Proteomes" id="UP000749646"/>
    </source>
</evidence>
<comment type="caution">
    <text evidence="2">The sequence shown here is derived from an EMBL/GenBank/DDBJ whole genome shotgun (WGS) entry which is preliminary data.</text>
</comment>
<evidence type="ECO:0000256" key="1">
    <source>
        <dbReference type="SAM" id="MobiDB-lite"/>
    </source>
</evidence>
<evidence type="ECO:0008006" key="4">
    <source>
        <dbReference type="Google" id="ProtNLM"/>
    </source>
</evidence>
<dbReference type="AlphaFoldDB" id="A0A9P6MJA8"/>
<dbReference type="Proteomes" id="UP000749646">
    <property type="component" value="Unassembled WGS sequence"/>
</dbReference>
<evidence type="ECO:0000313" key="2">
    <source>
        <dbReference type="EMBL" id="KAG0004315.1"/>
    </source>
</evidence>
<dbReference type="CDD" id="cd07067">
    <property type="entry name" value="HP_PGM_like"/>
    <property type="match status" value="1"/>
</dbReference>
<dbReference type="OrthoDB" id="354304at2759"/>
<dbReference type="InterPro" id="IPR029033">
    <property type="entry name" value="His_PPase_superfam"/>
</dbReference>
<keyword evidence="3" id="KW-1185">Reference proteome</keyword>
<reference evidence="2" key="1">
    <citation type="journal article" date="2020" name="Fungal Divers.">
        <title>Resolving the Mortierellaceae phylogeny through synthesis of multi-gene phylogenetics and phylogenomics.</title>
        <authorList>
            <person name="Vandepol N."/>
            <person name="Liber J."/>
            <person name="Desiro A."/>
            <person name="Na H."/>
            <person name="Kennedy M."/>
            <person name="Barry K."/>
            <person name="Grigoriev I.V."/>
            <person name="Miller A.N."/>
            <person name="O'Donnell K."/>
            <person name="Stajich J.E."/>
            <person name="Bonito G."/>
        </authorList>
    </citation>
    <scope>NUCLEOTIDE SEQUENCE</scope>
    <source>
        <strain evidence="2">MES-2147</strain>
    </source>
</reference>
<sequence>MKFILFRHGHSLANQESRIVSSLENGTQTSGGPEGTGFGLSARGKQEVAESAQSLLQYVLASSHPGQRVKVHILTSPFQRTRQTSLIIDSVLRATALDKQCPTVLNLHTPLIESKVEIEGEEEPEHVCDLRERFFGDFEMKTPSDELYAQVWHEDAKNPFHEIFGVESVAAVTNRMTGVVRDQEAKRKETKKQRRLDTKAILQDTATADPEMETEETWIVLVSHGDSLQILQAAMRGWSGDRHRQVEHLNTAEWRNVEWCKELAEAHQ</sequence>
<dbReference type="SMART" id="SM00855">
    <property type="entry name" value="PGAM"/>
    <property type="match status" value="1"/>
</dbReference>
<feature type="compositionally biased region" description="Polar residues" evidence="1">
    <location>
        <begin position="22"/>
        <end position="31"/>
    </location>
</feature>
<proteinExistence type="predicted"/>
<dbReference type="PANTHER" id="PTHR47821:SF2">
    <property type="entry name" value="PHOSPHOGLYCERATE MUTASE FAMILY PROTEIN"/>
    <property type="match status" value="1"/>
</dbReference>
<dbReference type="EMBL" id="JAAAHW010000275">
    <property type="protein sequence ID" value="KAG0004315.1"/>
    <property type="molecule type" value="Genomic_DNA"/>
</dbReference>
<feature type="region of interest" description="Disordered" evidence="1">
    <location>
        <begin position="22"/>
        <end position="43"/>
    </location>
</feature>